<evidence type="ECO:0000313" key="2">
    <source>
        <dbReference type="EMBL" id="KAF2826489.1"/>
    </source>
</evidence>
<name>A0A6A7A151_9PLEO</name>
<organism evidence="2 3">
    <name type="scientific">Ophiobolus disseminans</name>
    <dbReference type="NCBI Taxonomy" id="1469910"/>
    <lineage>
        <taxon>Eukaryota</taxon>
        <taxon>Fungi</taxon>
        <taxon>Dikarya</taxon>
        <taxon>Ascomycota</taxon>
        <taxon>Pezizomycotina</taxon>
        <taxon>Dothideomycetes</taxon>
        <taxon>Pleosporomycetidae</taxon>
        <taxon>Pleosporales</taxon>
        <taxon>Pleosporineae</taxon>
        <taxon>Phaeosphaeriaceae</taxon>
        <taxon>Ophiobolus</taxon>
    </lineage>
</organism>
<dbReference type="OrthoDB" id="3686702at2759"/>
<dbReference type="EMBL" id="MU006226">
    <property type="protein sequence ID" value="KAF2826489.1"/>
    <property type="molecule type" value="Genomic_DNA"/>
</dbReference>
<accession>A0A6A7A151</accession>
<dbReference type="Proteomes" id="UP000799424">
    <property type="component" value="Unassembled WGS sequence"/>
</dbReference>
<feature type="chain" id="PRO_5025332711" evidence="1">
    <location>
        <begin position="18"/>
        <end position="126"/>
    </location>
</feature>
<evidence type="ECO:0000256" key="1">
    <source>
        <dbReference type="SAM" id="SignalP"/>
    </source>
</evidence>
<feature type="signal peptide" evidence="1">
    <location>
        <begin position="1"/>
        <end position="17"/>
    </location>
</feature>
<evidence type="ECO:0000313" key="3">
    <source>
        <dbReference type="Proteomes" id="UP000799424"/>
    </source>
</evidence>
<keyword evidence="3" id="KW-1185">Reference proteome</keyword>
<protein>
    <submittedName>
        <fullName evidence="2">Uncharacterized protein</fullName>
    </submittedName>
</protein>
<gene>
    <name evidence="2" type="ORF">CC86DRAFT_30602</name>
</gene>
<keyword evidence="1" id="KW-0732">Signal</keyword>
<sequence length="126" mass="12944">MRVTIITATLFAAFAATAPIDSKTGTAVNEAGRSVRLKLASADPATVQTLSANGQPISIKARFGAIMNNRGEIRADRAQLVGAAGSCKLFSDAQATKLVAVANADDIEDVKFPAVDLGDGVVVCQP</sequence>
<dbReference type="AlphaFoldDB" id="A0A6A7A151"/>
<proteinExistence type="predicted"/>
<reference evidence="2" key="1">
    <citation type="journal article" date="2020" name="Stud. Mycol.">
        <title>101 Dothideomycetes genomes: a test case for predicting lifestyles and emergence of pathogens.</title>
        <authorList>
            <person name="Haridas S."/>
            <person name="Albert R."/>
            <person name="Binder M."/>
            <person name="Bloem J."/>
            <person name="Labutti K."/>
            <person name="Salamov A."/>
            <person name="Andreopoulos B."/>
            <person name="Baker S."/>
            <person name="Barry K."/>
            <person name="Bills G."/>
            <person name="Bluhm B."/>
            <person name="Cannon C."/>
            <person name="Castanera R."/>
            <person name="Culley D."/>
            <person name="Daum C."/>
            <person name="Ezra D."/>
            <person name="Gonzalez J."/>
            <person name="Henrissat B."/>
            <person name="Kuo A."/>
            <person name="Liang C."/>
            <person name="Lipzen A."/>
            <person name="Lutzoni F."/>
            <person name="Magnuson J."/>
            <person name="Mondo S."/>
            <person name="Nolan M."/>
            <person name="Ohm R."/>
            <person name="Pangilinan J."/>
            <person name="Park H.-J."/>
            <person name="Ramirez L."/>
            <person name="Alfaro M."/>
            <person name="Sun H."/>
            <person name="Tritt A."/>
            <person name="Yoshinaga Y."/>
            <person name="Zwiers L.-H."/>
            <person name="Turgeon B."/>
            <person name="Goodwin S."/>
            <person name="Spatafora J."/>
            <person name="Crous P."/>
            <person name="Grigoriev I."/>
        </authorList>
    </citation>
    <scope>NUCLEOTIDE SEQUENCE</scope>
    <source>
        <strain evidence="2">CBS 113818</strain>
    </source>
</reference>